<dbReference type="InterPro" id="IPR041633">
    <property type="entry name" value="Polbeta"/>
</dbReference>
<keyword evidence="3" id="KW-1185">Reference proteome</keyword>
<gene>
    <name evidence="2" type="ORF">SAMN06265339_0753</name>
</gene>
<dbReference type="NCBIfam" id="NF047752">
    <property type="entry name" value="MntA_antitoxin"/>
    <property type="match status" value="1"/>
</dbReference>
<dbReference type="RefSeq" id="WP_283400242.1">
    <property type="nucleotide sequence ID" value="NZ_FXUB01000002.1"/>
</dbReference>
<dbReference type="SUPFAM" id="SSF81301">
    <property type="entry name" value="Nucleotidyltransferase"/>
    <property type="match status" value="1"/>
</dbReference>
<reference evidence="2 3" key="1">
    <citation type="submission" date="2017-05" db="EMBL/GenBank/DDBJ databases">
        <authorList>
            <person name="Varghese N."/>
            <person name="Submissions S."/>
        </authorList>
    </citation>
    <scope>NUCLEOTIDE SEQUENCE [LARGE SCALE GENOMIC DNA]</scope>
    <source>
        <strain evidence="2 3">DSM 15522</strain>
    </source>
</reference>
<organism evidence="2 3">
    <name type="scientific">Desulfurobacterium pacificum</name>
    <dbReference type="NCBI Taxonomy" id="240166"/>
    <lineage>
        <taxon>Bacteria</taxon>
        <taxon>Pseudomonadati</taxon>
        <taxon>Aquificota</taxon>
        <taxon>Aquificia</taxon>
        <taxon>Desulfurobacteriales</taxon>
        <taxon>Desulfurobacteriaceae</taxon>
        <taxon>Desulfurobacterium</taxon>
    </lineage>
</organism>
<sequence length="97" mass="11186">MRYRIPHQEEIISTIVSSCNPEKIVLFGSRAKGTNTIHSDIDIAIYGSKLSFREKRKLKEQVNEVSGIYTVDVVFIEDVDDILRKIIEQHGVVLWKK</sequence>
<dbReference type="PANTHER" id="PTHR43852:SF2">
    <property type="entry name" value="PROTEIN ADENYLYLTRANSFERASE MNTA"/>
    <property type="match status" value="1"/>
</dbReference>
<dbReference type="InterPro" id="IPR052930">
    <property type="entry name" value="TA_antitoxin_MntA"/>
</dbReference>
<feature type="domain" description="Polymerase beta nucleotidyltransferase" evidence="1">
    <location>
        <begin position="9"/>
        <end position="96"/>
    </location>
</feature>
<dbReference type="PANTHER" id="PTHR43852">
    <property type="entry name" value="NUCLEOTIDYLTRANSFERASE"/>
    <property type="match status" value="1"/>
</dbReference>
<protein>
    <submittedName>
        <fullName evidence="2">Predicted nucleotidyltransferase</fullName>
    </submittedName>
</protein>
<dbReference type="Proteomes" id="UP001157911">
    <property type="component" value="Unassembled WGS sequence"/>
</dbReference>
<comment type="caution">
    <text evidence="2">The sequence shown here is derived from an EMBL/GenBank/DDBJ whole genome shotgun (WGS) entry which is preliminary data.</text>
</comment>
<proteinExistence type="predicted"/>
<dbReference type="EMBL" id="FXUB01000002">
    <property type="protein sequence ID" value="SMP10217.1"/>
    <property type="molecule type" value="Genomic_DNA"/>
</dbReference>
<evidence type="ECO:0000313" key="2">
    <source>
        <dbReference type="EMBL" id="SMP10217.1"/>
    </source>
</evidence>
<dbReference type="Pfam" id="PF18765">
    <property type="entry name" value="Polbeta"/>
    <property type="match status" value="1"/>
</dbReference>
<name>A0ABY1NHT8_9BACT</name>
<evidence type="ECO:0000259" key="1">
    <source>
        <dbReference type="Pfam" id="PF18765"/>
    </source>
</evidence>
<dbReference type="InterPro" id="IPR043519">
    <property type="entry name" value="NT_sf"/>
</dbReference>
<dbReference type="Gene3D" id="3.30.460.10">
    <property type="entry name" value="Beta Polymerase, domain 2"/>
    <property type="match status" value="1"/>
</dbReference>
<accession>A0ABY1NHT8</accession>
<evidence type="ECO:0000313" key="3">
    <source>
        <dbReference type="Proteomes" id="UP001157911"/>
    </source>
</evidence>
<dbReference type="CDD" id="cd05403">
    <property type="entry name" value="NT_KNTase_like"/>
    <property type="match status" value="1"/>
</dbReference>